<gene>
    <name evidence="1" type="ORF">M422DRAFT_189832</name>
</gene>
<reference evidence="1 2" key="1">
    <citation type="submission" date="2014-06" db="EMBL/GenBank/DDBJ databases">
        <title>Evolutionary Origins and Diversification of the Mycorrhizal Mutualists.</title>
        <authorList>
            <consortium name="DOE Joint Genome Institute"/>
            <consortium name="Mycorrhizal Genomics Consortium"/>
            <person name="Kohler A."/>
            <person name="Kuo A."/>
            <person name="Nagy L.G."/>
            <person name="Floudas D."/>
            <person name="Copeland A."/>
            <person name="Barry K.W."/>
            <person name="Cichocki N."/>
            <person name="Veneault-Fourrey C."/>
            <person name="LaButti K."/>
            <person name="Lindquist E.A."/>
            <person name="Lipzen A."/>
            <person name="Lundell T."/>
            <person name="Morin E."/>
            <person name="Murat C."/>
            <person name="Riley R."/>
            <person name="Ohm R."/>
            <person name="Sun H."/>
            <person name="Tunlid A."/>
            <person name="Henrissat B."/>
            <person name="Grigoriev I.V."/>
            <person name="Hibbett D.S."/>
            <person name="Martin F."/>
        </authorList>
    </citation>
    <scope>NUCLEOTIDE SEQUENCE [LARGE SCALE GENOMIC DNA]</scope>
    <source>
        <strain evidence="1 2">SS14</strain>
    </source>
</reference>
<proteinExistence type="predicted"/>
<organism evidence="1 2">
    <name type="scientific">Sphaerobolus stellatus (strain SS14)</name>
    <dbReference type="NCBI Taxonomy" id="990650"/>
    <lineage>
        <taxon>Eukaryota</taxon>
        <taxon>Fungi</taxon>
        <taxon>Dikarya</taxon>
        <taxon>Basidiomycota</taxon>
        <taxon>Agaricomycotina</taxon>
        <taxon>Agaricomycetes</taxon>
        <taxon>Phallomycetidae</taxon>
        <taxon>Geastrales</taxon>
        <taxon>Sphaerobolaceae</taxon>
        <taxon>Sphaerobolus</taxon>
    </lineage>
</organism>
<accession>A0A0C9UHE4</accession>
<dbReference type="AlphaFoldDB" id="A0A0C9UHE4"/>
<dbReference type="Proteomes" id="UP000054279">
    <property type="component" value="Unassembled WGS sequence"/>
</dbReference>
<dbReference type="EMBL" id="KN837308">
    <property type="protein sequence ID" value="KIJ28357.1"/>
    <property type="molecule type" value="Genomic_DNA"/>
</dbReference>
<dbReference type="OrthoDB" id="3236720at2759"/>
<evidence type="ECO:0000313" key="2">
    <source>
        <dbReference type="Proteomes" id="UP000054279"/>
    </source>
</evidence>
<keyword evidence="2" id="KW-1185">Reference proteome</keyword>
<sequence>MSNFDNFYGISNFAGVSETVVTDKTVVCESQSVEIVQQYLAVIREYYKRIITQQICQVEVQTVVHDQFFSGCSSFFDDIRHISSRSVTFDHSISTQISSIHDSDGQCLTNDLGFTGSDIGRHSASIQGISWNDATDSISVNQAYGQVQMAHSYGYGYSVIYFAWPSYTRVLIQLNSVPVRLLLRRFLRMRLMRRVFQLCPAATATHGLLRLLRLL</sequence>
<dbReference type="HOGENOM" id="CLU_1283991_0_0_1"/>
<protein>
    <submittedName>
        <fullName evidence="1">Uncharacterized protein</fullName>
    </submittedName>
</protein>
<name>A0A0C9UHE4_SPHS4</name>
<evidence type="ECO:0000313" key="1">
    <source>
        <dbReference type="EMBL" id="KIJ28357.1"/>
    </source>
</evidence>